<accession>A0ABN0J5G0</accession>
<name>A0ABN0J5G0_9LEPT</name>
<dbReference type="Proteomes" id="UP000012099">
    <property type="component" value="Unassembled WGS sequence"/>
</dbReference>
<dbReference type="EMBL" id="AHMH02000029">
    <property type="protein sequence ID" value="EMN02030.1"/>
    <property type="molecule type" value="Genomic_DNA"/>
</dbReference>
<protein>
    <submittedName>
        <fullName evidence="1">Uncharacterized protein</fullName>
    </submittedName>
</protein>
<organism evidence="1 2">
    <name type="scientific">Leptospira noguchii str. 2007001578</name>
    <dbReference type="NCBI Taxonomy" id="1049974"/>
    <lineage>
        <taxon>Bacteria</taxon>
        <taxon>Pseudomonadati</taxon>
        <taxon>Spirochaetota</taxon>
        <taxon>Spirochaetia</taxon>
        <taxon>Leptospirales</taxon>
        <taxon>Leptospiraceae</taxon>
        <taxon>Leptospira</taxon>
    </lineage>
</organism>
<evidence type="ECO:0000313" key="1">
    <source>
        <dbReference type="EMBL" id="EMN02030.1"/>
    </source>
</evidence>
<keyword evidence="2" id="KW-1185">Reference proteome</keyword>
<proteinExistence type="predicted"/>
<evidence type="ECO:0000313" key="2">
    <source>
        <dbReference type="Proteomes" id="UP000012099"/>
    </source>
</evidence>
<comment type="caution">
    <text evidence="1">The sequence shown here is derived from an EMBL/GenBank/DDBJ whole genome shotgun (WGS) entry which is preliminary data.</text>
</comment>
<sequence>MQGLLFERVFNQYRIRNHSTERNRIHQVGFLECYKTNTANNCKCRKIGVNWTYGFHEKIKTVYLSIHFKKLGESKNE</sequence>
<reference evidence="1 2" key="1">
    <citation type="submission" date="2013-01" db="EMBL/GenBank/DDBJ databases">
        <authorList>
            <person name="Harkins D.M."/>
            <person name="Durkin A.S."/>
            <person name="Brinkac L.M."/>
            <person name="Haft D.H."/>
            <person name="Selengut J.D."/>
            <person name="Sanka R."/>
            <person name="DePew J."/>
            <person name="Purushe J."/>
            <person name="Whelen A.C."/>
            <person name="Vinetz J.M."/>
            <person name="Sutton G.G."/>
            <person name="Nierman W.C."/>
            <person name="Fouts D.E."/>
        </authorList>
    </citation>
    <scope>NUCLEOTIDE SEQUENCE [LARGE SCALE GENOMIC DNA]</scope>
    <source>
        <strain evidence="1 2">2007001578</strain>
    </source>
</reference>
<gene>
    <name evidence="1" type="ORF">LEP1GSC035_1911</name>
</gene>